<name>A0ACC1T4Q6_9APHY</name>
<sequence>MLNELERLYAARFAHGDQKAAKNRLRGQTQDKTHHFSTFRTGMLLGLALPAFIDGIYLSFLPHTRDELPGYDGLLFVYGILFTPVLFSILVGINILVWSRTRINYVFIFELDVKTKLDHREYFEIPALLLSTLCYAFWLSFSRIGLPHFNPVLWPLIWILFAAVIMFDPLPVLFKTSRWWLIRNTSRLLTSGMHRVEFADFWMGDQFCSLVFSLSNIYFLVCSYTHSFDKEWQRCNTNSGRAWGVPFVLAIIPFVVRLVQSVKRCGKGREFRGLVHLWNDLCFDLLMDWSVLRPHAHHPFLRNELLYTGFIPLYYFAIVTNVLIRFIWVFYIPEHGPSIMLRTWIAAMLEMLRRVQWNFIRLENEHVGNMDQYRVTREVPLPYSFDDAGHDSDGDEDDERKSISSWKKRKAKQPMRSVQNEGESTARDELNVAQSRD</sequence>
<reference evidence="1" key="1">
    <citation type="submission" date="2022-07" db="EMBL/GenBank/DDBJ databases">
        <title>Genome Sequence of Phlebia brevispora.</title>
        <authorList>
            <person name="Buettner E."/>
        </authorList>
    </citation>
    <scope>NUCLEOTIDE SEQUENCE</scope>
    <source>
        <strain evidence="1">MPL23</strain>
    </source>
</reference>
<dbReference type="Proteomes" id="UP001148662">
    <property type="component" value="Unassembled WGS sequence"/>
</dbReference>
<dbReference type="EMBL" id="JANHOG010000607">
    <property type="protein sequence ID" value="KAJ3552867.1"/>
    <property type="molecule type" value="Genomic_DNA"/>
</dbReference>
<comment type="caution">
    <text evidence="1">The sequence shown here is derived from an EMBL/GenBank/DDBJ whole genome shotgun (WGS) entry which is preliminary data.</text>
</comment>
<evidence type="ECO:0000313" key="2">
    <source>
        <dbReference type="Proteomes" id="UP001148662"/>
    </source>
</evidence>
<proteinExistence type="predicted"/>
<keyword evidence="2" id="KW-1185">Reference proteome</keyword>
<accession>A0ACC1T4Q6</accession>
<protein>
    <submittedName>
        <fullName evidence="1">Uncharacterized protein</fullName>
    </submittedName>
</protein>
<organism evidence="1 2">
    <name type="scientific">Phlebia brevispora</name>
    <dbReference type="NCBI Taxonomy" id="194682"/>
    <lineage>
        <taxon>Eukaryota</taxon>
        <taxon>Fungi</taxon>
        <taxon>Dikarya</taxon>
        <taxon>Basidiomycota</taxon>
        <taxon>Agaricomycotina</taxon>
        <taxon>Agaricomycetes</taxon>
        <taxon>Polyporales</taxon>
        <taxon>Meruliaceae</taxon>
        <taxon>Phlebia</taxon>
    </lineage>
</organism>
<evidence type="ECO:0000313" key="1">
    <source>
        <dbReference type="EMBL" id="KAJ3552867.1"/>
    </source>
</evidence>
<gene>
    <name evidence="1" type="ORF">NM688_g3924</name>
</gene>